<organism evidence="1 2">
    <name type="scientific">Panagrolaimus sp. JU765</name>
    <dbReference type="NCBI Taxonomy" id="591449"/>
    <lineage>
        <taxon>Eukaryota</taxon>
        <taxon>Metazoa</taxon>
        <taxon>Ecdysozoa</taxon>
        <taxon>Nematoda</taxon>
        <taxon>Chromadorea</taxon>
        <taxon>Rhabditida</taxon>
        <taxon>Tylenchina</taxon>
        <taxon>Panagrolaimomorpha</taxon>
        <taxon>Panagrolaimoidea</taxon>
        <taxon>Panagrolaimidae</taxon>
        <taxon>Panagrolaimus</taxon>
    </lineage>
</organism>
<reference evidence="2" key="1">
    <citation type="submission" date="2022-11" db="UniProtKB">
        <authorList>
            <consortium name="WormBaseParasite"/>
        </authorList>
    </citation>
    <scope>IDENTIFICATION</scope>
</reference>
<dbReference type="WBParaSite" id="JU765_v2.g1024.t1">
    <property type="protein sequence ID" value="JU765_v2.g1024.t1"/>
    <property type="gene ID" value="JU765_v2.g1024"/>
</dbReference>
<sequence length="656" mass="73177">MNPPSSAEIDSCTQLINSMRMAELHSVLQSFDVQRAGLKRDLLQRIVTLMRNPRTGSAVCSRIREVNRSSGTTRGGPTVTNYNQVTGYAVHRPVPANVGPRMATAAVNNYPYNITPQLAVPTMMASKIGGRFENMQITRLPFYDVECNVLKISELPASQIRAVDARINFTFSIPAEFIPFTTYSNDPPLPRHEIQLRVFMCDMDMEQADDFPPNCNVRIGNQPVALPPIIPTNKPNAEQKRQSRPVDITAFCQPNRRNGSIHKIEIDWTADRRVWGAGIWIVRRLNSDILLDRMRNDLAKRRSITDTKRMITVMLDGDDDNIALAQLKISLLDPLMKTRMKIPTRTKNCNHLQCFDLFNYLLMNEKKPTWKCPNCPANGHYDNLVIDEYFEDLLKSVNSNVTEVELLRDGNWKITQTNEDNDSTDDEMPKPKKEEDKPKSAKKMTDDNVICLSSDDESPAPRSVASSSRNPSGVSWRNGAGEPANKSRRKNSSVASSDSESSHSDSTGSRKRKRPAAVSNRTTTSSTPEVIELSDDEATPNLQNGQSNGQVNLNNGHTPSPMVGTTVAVSNGNVNGQENHVPTSNTTIVNGNIHNDLDTEKMNKMMLMIEVRAAEEMTSFIHKILARDASMINLTNAINQPHLNVSQNGHLPFNNS</sequence>
<accession>A0AC34PV57</accession>
<name>A0AC34PV57_9BILA</name>
<evidence type="ECO:0000313" key="1">
    <source>
        <dbReference type="Proteomes" id="UP000887576"/>
    </source>
</evidence>
<dbReference type="Proteomes" id="UP000887576">
    <property type="component" value="Unplaced"/>
</dbReference>
<evidence type="ECO:0000313" key="2">
    <source>
        <dbReference type="WBParaSite" id="JU765_v2.g1024.t1"/>
    </source>
</evidence>
<protein>
    <submittedName>
        <fullName evidence="2">Uncharacterized protein</fullName>
    </submittedName>
</protein>
<proteinExistence type="predicted"/>